<gene>
    <name evidence="1" type="ORF">EI77_03060</name>
</gene>
<dbReference type="EMBL" id="SOCA01000005">
    <property type="protein sequence ID" value="TDU69407.1"/>
    <property type="molecule type" value="Genomic_DNA"/>
</dbReference>
<comment type="caution">
    <text evidence="1">The sequence shown here is derived from an EMBL/GenBank/DDBJ whole genome shotgun (WGS) entry which is preliminary data.</text>
</comment>
<name>A0A4R7RXU5_9BACT</name>
<reference evidence="1 2" key="1">
    <citation type="submission" date="2019-03" db="EMBL/GenBank/DDBJ databases">
        <title>Genomic Encyclopedia of Archaeal and Bacterial Type Strains, Phase II (KMG-II): from individual species to whole genera.</title>
        <authorList>
            <person name="Goeker M."/>
        </authorList>
    </citation>
    <scope>NUCLEOTIDE SEQUENCE [LARGE SCALE GENOMIC DNA]</scope>
    <source>
        <strain evidence="1 2">ATCC 25309</strain>
    </source>
</reference>
<accession>A0A4R7RXU5</accession>
<dbReference type="RefSeq" id="WP_133796095.1">
    <property type="nucleotide sequence ID" value="NZ_SOCA01000005.1"/>
</dbReference>
<sequence length="140" mass="15952">MSIASILGNIPDPKDWVVSRIRHDYRRVFIRHSIDVAPSIWIRKLRNCKNICQLPDSARLLLEVRQKGGIDLGVISGRDAYKFTQTLEKAGFESQVEDASYISYFPEGPDGRILIEDEAVVQAFCLELIRLGANVRETEY</sequence>
<evidence type="ECO:0000313" key="1">
    <source>
        <dbReference type="EMBL" id="TDU69407.1"/>
    </source>
</evidence>
<evidence type="ECO:0000313" key="2">
    <source>
        <dbReference type="Proteomes" id="UP000295662"/>
    </source>
</evidence>
<organism evidence="1 2">
    <name type="scientific">Prosthecobacter fusiformis</name>
    <dbReference type="NCBI Taxonomy" id="48464"/>
    <lineage>
        <taxon>Bacteria</taxon>
        <taxon>Pseudomonadati</taxon>
        <taxon>Verrucomicrobiota</taxon>
        <taxon>Verrucomicrobiia</taxon>
        <taxon>Verrucomicrobiales</taxon>
        <taxon>Verrucomicrobiaceae</taxon>
        <taxon>Prosthecobacter</taxon>
    </lineage>
</organism>
<dbReference type="AlphaFoldDB" id="A0A4R7RXU5"/>
<dbReference type="Proteomes" id="UP000295662">
    <property type="component" value="Unassembled WGS sequence"/>
</dbReference>
<protein>
    <submittedName>
        <fullName evidence="1">Uncharacterized protein</fullName>
    </submittedName>
</protein>
<keyword evidence="2" id="KW-1185">Reference proteome</keyword>
<proteinExistence type="predicted"/>